<dbReference type="PANTHER" id="PTHR24007">
    <property type="entry name" value="BRCA1-ASSOCIATED PROTEIN"/>
    <property type="match status" value="1"/>
</dbReference>
<dbReference type="Gene3D" id="3.30.40.10">
    <property type="entry name" value="Zinc/RING finger domain, C3HC4 (zinc finger)"/>
    <property type="match status" value="2"/>
</dbReference>
<feature type="region of interest" description="Disordered" evidence="5">
    <location>
        <begin position="1"/>
        <end position="61"/>
    </location>
</feature>
<evidence type="ECO:0000256" key="1">
    <source>
        <dbReference type="ARBA" id="ARBA00022723"/>
    </source>
</evidence>
<feature type="compositionally biased region" description="Low complexity" evidence="5">
    <location>
        <begin position="323"/>
        <end position="332"/>
    </location>
</feature>
<gene>
    <name evidence="8" type="ORF">DBRI1063_LOCUS4016</name>
</gene>
<dbReference type="Pfam" id="PF07576">
    <property type="entry name" value="BRAP2"/>
    <property type="match status" value="1"/>
</dbReference>
<dbReference type="InterPro" id="IPR013083">
    <property type="entry name" value="Znf_RING/FYVE/PHD"/>
</dbReference>
<feature type="region of interest" description="Disordered" evidence="5">
    <location>
        <begin position="292"/>
        <end position="342"/>
    </location>
</feature>
<dbReference type="SMART" id="SM00184">
    <property type="entry name" value="RING"/>
    <property type="match status" value="1"/>
</dbReference>
<dbReference type="GO" id="GO:0016567">
    <property type="term" value="P:protein ubiquitination"/>
    <property type="evidence" value="ECO:0007669"/>
    <property type="project" value="TreeGrafter"/>
</dbReference>
<evidence type="ECO:0000256" key="5">
    <source>
        <dbReference type="SAM" id="MobiDB-lite"/>
    </source>
</evidence>
<evidence type="ECO:0000259" key="6">
    <source>
        <dbReference type="PROSITE" id="PS50089"/>
    </source>
</evidence>
<dbReference type="EMBL" id="HBGN01006256">
    <property type="protein sequence ID" value="CAD9317608.1"/>
    <property type="molecule type" value="Transcribed_RNA"/>
</dbReference>
<protein>
    <recommendedName>
        <fullName evidence="9">RING-type domain-containing protein</fullName>
    </recommendedName>
</protein>
<reference evidence="8" key="1">
    <citation type="submission" date="2021-01" db="EMBL/GenBank/DDBJ databases">
        <authorList>
            <person name="Corre E."/>
            <person name="Pelletier E."/>
            <person name="Niang G."/>
            <person name="Scheremetjew M."/>
            <person name="Finn R."/>
            <person name="Kale V."/>
            <person name="Holt S."/>
            <person name="Cochrane G."/>
            <person name="Meng A."/>
            <person name="Brown T."/>
            <person name="Cohen L."/>
        </authorList>
    </citation>
    <scope>NUCLEOTIDE SEQUENCE</scope>
    <source>
        <strain evidence="8">Pop2</strain>
    </source>
</reference>
<organism evidence="8">
    <name type="scientific">Ditylum brightwellii</name>
    <dbReference type="NCBI Taxonomy" id="49249"/>
    <lineage>
        <taxon>Eukaryota</taxon>
        <taxon>Sar</taxon>
        <taxon>Stramenopiles</taxon>
        <taxon>Ochrophyta</taxon>
        <taxon>Bacillariophyta</taxon>
        <taxon>Mediophyceae</taxon>
        <taxon>Lithodesmiophycidae</taxon>
        <taxon>Lithodesmiales</taxon>
        <taxon>Lithodesmiaceae</taxon>
        <taxon>Ditylum</taxon>
    </lineage>
</organism>
<feature type="domain" description="UBP-type" evidence="7">
    <location>
        <begin position="245"/>
        <end position="388"/>
    </location>
</feature>
<name>A0A7S1YS01_9STRA</name>
<sequence length="464" mass="51428">MSHNDDTQAAAASSSSSSKSPQHEKRIPVSFGNPALGTYGGNVYILPDEKEEGNDDEKEEEDVSIVAMMNVPPNQVPEGVLTFCRSHKPHIRHVRIVIQEELPLSSHSLEEEEEGKTKKQDRRYLILVEMSSSHHATNFVNDLHDTPYTSLEPDVRCDVRKVWKLEGKDGVLLLCPFFATTTKTTTTTGAVSGGGGGGGEVQNCAVCLEHMDFVAHPNKNSIITTVCNHTFHIDCLLRWQDSPCPVCRYDHSGLNQALSSCRVCSTTQYNMVCLICGVVSCARPPLLSTSLPPAATTTLGGTHEEEEWTQLPRSTPPPPPTTTPSTPSTRTIPPTPSGHAQQHYDETLHAYALDLETQHVWDFAGQGYVHRLIQNVHDGKLVEITDPTNTTRNERSHTPGYLTDVQEGEVVHRKLEGLASQYYTLLKSQMEQQRIHYLGKLEEIRRHHSATTTTTTPKKEKSQS</sequence>
<dbReference type="InterPro" id="IPR001607">
    <property type="entry name" value="Znf_UBP"/>
</dbReference>
<dbReference type="GO" id="GO:0061630">
    <property type="term" value="F:ubiquitin protein ligase activity"/>
    <property type="evidence" value="ECO:0007669"/>
    <property type="project" value="TreeGrafter"/>
</dbReference>
<dbReference type="InterPro" id="IPR047243">
    <property type="entry name" value="RING-H2_BRAP2"/>
</dbReference>
<feature type="domain" description="RING-type" evidence="6">
    <location>
        <begin position="204"/>
        <end position="248"/>
    </location>
</feature>
<feature type="compositionally biased region" description="Acidic residues" evidence="5">
    <location>
        <begin position="49"/>
        <end position="61"/>
    </location>
</feature>
<dbReference type="GO" id="GO:0007265">
    <property type="term" value="P:Ras protein signal transduction"/>
    <property type="evidence" value="ECO:0007669"/>
    <property type="project" value="TreeGrafter"/>
</dbReference>
<feature type="compositionally biased region" description="Low complexity" evidence="5">
    <location>
        <begin position="9"/>
        <end position="20"/>
    </location>
</feature>
<dbReference type="PROSITE" id="PS50271">
    <property type="entry name" value="ZF_UBP"/>
    <property type="match status" value="1"/>
</dbReference>
<evidence type="ECO:0000256" key="3">
    <source>
        <dbReference type="ARBA" id="ARBA00022833"/>
    </source>
</evidence>
<dbReference type="CDD" id="cd16457">
    <property type="entry name" value="RING-H2_BRAP2"/>
    <property type="match status" value="1"/>
</dbReference>
<dbReference type="SUPFAM" id="SSF57850">
    <property type="entry name" value="RING/U-box"/>
    <property type="match status" value="2"/>
</dbReference>
<proteinExistence type="predicted"/>
<evidence type="ECO:0000256" key="2">
    <source>
        <dbReference type="ARBA" id="ARBA00022771"/>
    </source>
</evidence>
<dbReference type="Pfam" id="PF13639">
    <property type="entry name" value="zf-RING_2"/>
    <property type="match status" value="1"/>
</dbReference>
<dbReference type="Pfam" id="PF02148">
    <property type="entry name" value="zf-UBP"/>
    <property type="match status" value="1"/>
</dbReference>
<dbReference type="SMART" id="SM00290">
    <property type="entry name" value="ZnF_UBP"/>
    <property type="match status" value="1"/>
</dbReference>
<keyword evidence="2 4" id="KW-0863">Zinc-finger</keyword>
<dbReference type="GO" id="GO:0005737">
    <property type="term" value="C:cytoplasm"/>
    <property type="evidence" value="ECO:0007669"/>
    <property type="project" value="TreeGrafter"/>
</dbReference>
<evidence type="ECO:0000256" key="4">
    <source>
        <dbReference type="PROSITE-ProRule" id="PRU00502"/>
    </source>
</evidence>
<dbReference type="AlphaFoldDB" id="A0A7S1YS01"/>
<dbReference type="PROSITE" id="PS50089">
    <property type="entry name" value="ZF_RING_2"/>
    <property type="match status" value="1"/>
</dbReference>
<keyword evidence="1" id="KW-0479">Metal-binding</keyword>
<dbReference type="InterPro" id="IPR001841">
    <property type="entry name" value="Znf_RING"/>
</dbReference>
<evidence type="ECO:0000259" key="7">
    <source>
        <dbReference type="PROSITE" id="PS50271"/>
    </source>
</evidence>
<feature type="compositionally biased region" description="Low complexity" evidence="5">
    <location>
        <begin position="292"/>
        <end position="301"/>
    </location>
</feature>
<evidence type="ECO:0000313" key="8">
    <source>
        <dbReference type="EMBL" id="CAD9317608.1"/>
    </source>
</evidence>
<keyword evidence="3" id="KW-0862">Zinc</keyword>
<dbReference type="InterPro" id="IPR011422">
    <property type="entry name" value="BRAP2/ETP1_RRM"/>
</dbReference>
<accession>A0A7S1YS01</accession>
<evidence type="ECO:0008006" key="9">
    <source>
        <dbReference type="Google" id="ProtNLM"/>
    </source>
</evidence>
<dbReference type="GO" id="GO:0008270">
    <property type="term" value="F:zinc ion binding"/>
    <property type="evidence" value="ECO:0007669"/>
    <property type="project" value="UniProtKB-KW"/>
</dbReference>
<dbReference type="PANTHER" id="PTHR24007:SF7">
    <property type="entry name" value="BRCA1-ASSOCIATED PROTEIN"/>
    <property type="match status" value="1"/>
</dbReference>